<feature type="domain" description="Flagellar hook-length control protein-like C-terminal" evidence="2">
    <location>
        <begin position="360"/>
        <end position="432"/>
    </location>
</feature>
<gene>
    <name evidence="3" type="ORF">SAMN02745176_02263</name>
</gene>
<dbReference type="AlphaFoldDB" id="A0A1M6G6Y9"/>
<dbReference type="EMBL" id="FQZS01000014">
    <property type="protein sequence ID" value="SHJ05679.1"/>
    <property type="molecule type" value="Genomic_DNA"/>
</dbReference>
<reference evidence="3 4" key="1">
    <citation type="submission" date="2016-11" db="EMBL/GenBank/DDBJ databases">
        <authorList>
            <person name="Jaros S."/>
            <person name="Januszkiewicz K."/>
            <person name="Wedrychowicz H."/>
        </authorList>
    </citation>
    <scope>NUCLEOTIDE SEQUENCE [LARGE SCALE GENOMIC DNA]</scope>
    <source>
        <strain evidence="3 4">DSM 19022</strain>
    </source>
</reference>
<name>A0A1M6G6Y9_9FIRM</name>
<evidence type="ECO:0000313" key="4">
    <source>
        <dbReference type="Proteomes" id="UP000184442"/>
    </source>
</evidence>
<evidence type="ECO:0000313" key="3">
    <source>
        <dbReference type="EMBL" id="SHJ05679.1"/>
    </source>
</evidence>
<feature type="compositionally biased region" description="Basic and acidic residues" evidence="1">
    <location>
        <begin position="50"/>
        <end position="103"/>
    </location>
</feature>
<dbReference type="Pfam" id="PF02120">
    <property type="entry name" value="Flg_hook"/>
    <property type="match status" value="1"/>
</dbReference>
<sequence length="483" mass="55075">MIMIDFNSMLNGKTMDVKANAKLSFNSDNTGVDYKQIMQKAIQQKGNEQTSKKAEASRVDDSNKKDKYINKEADQKSINTVKEEKDVKETKEVSARKEAKDIKEDEFEQESSKDDDMVKEIDIVGNILLMLSGMLNLEINDMEKVKDILQSELNQIDYSTLDKSVLIENINAITKDIKIEDMDDFNEIINDIKSLIINEVAISNEAEEHVNIDSNSTQLNQIKDTVLNGLNLLEHSSFNRVIKPVSEMQTAQIQENHEEVEGKSTDIGAESVEEAEIVAKIDNEIQMKNHDSEYPEIQHKISNDVDDIAINYAAIGEKAFDIQDNLKAVDRNPLIDRPQFINNEEIFKQIVESSQLLDTDEFTELRIRLKPESLGKVTVKLIMENGEMTAKFIAENQRVKEAIESSFVDLKESLTQKGINIQNISVSVGNQEKWQKENDNFSAWKSNSKRTSYVEDIVTELDENISNYENPYYINEGLLDIRV</sequence>
<dbReference type="OrthoDB" id="1934566at2"/>
<dbReference type="STRING" id="1122184.SAMN02745176_02263"/>
<proteinExistence type="predicted"/>
<organism evidence="3 4">
    <name type="scientific">Lutispora thermophila DSM 19022</name>
    <dbReference type="NCBI Taxonomy" id="1122184"/>
    <lineage>
        <taxon>Bacteria</taxon>
        <taxon>Bacillati</taxon>
        <taxon>Bacillota</taxon>
        <taxon>Clostridia</taxon>
        <taxon>Lutisporales</taxon>
        <taxon>Lutisporaceae</taxon>
        <taxon>Lutispora</taxon>
    </lineage>
</organism>
<protein>
    <submittedName>
        <fullName evidence="3">Hook-length control protein FliK</fullName>
    </submittedName>
</protein>
<dbReference type="InterPro" id="IPR021136">
    <property type="entry name" value="Flagellar_hook_control-like_C"/>
</dbReference>
<keyword evidence="4" id="KW-1185">Reference proteome</keyword>
<evidence type="ECO:0000256" key="1">
    <source>
        <dbReference type="SAM" id="MobiDB-lite"/>
    </source>
</evidence>
<feature type="region of interest" description="Disordered" evidence="1">
    <location>
        <begin position="42"/>
        <end position="113"/>
    </location>
</feature>
<dbReference type="Gene3D" id="3.30.750.140">
    <property type="match status" value="1"/>
</dbReference>
<dbReference type="Proteomes" id="UP000184442">
    <property type="component" value="Unassembled WGS sequence"/>
</dbReference>
<evidence type="ECO:0000259" key="2">
    <source>
        <dbReference type="Pfam" id="PF02120"/>
    </source>
</evidence>
<accession>A0A1M6G6Y9</accession>
<dbReference type="RefSeq" id="WP_073026305.1">
    <property type="nucleotide sequence ID" value="NZ_FQZS01000014.1"/>
</dbReference>
<dbReference type="CDD" id="cd17470">
    <property type="entry name" value="T3SS_Flik_C"/>
    <property type="match status" value="1"/>
</dbReference>
<dbReference type="InterPro" id="IPR038610">
    <property type="entry name" value="FliK-like_C_sf"/>
</dbReference>